<accession>X0RSF6</accession>
<name>X0RSF6_9ZZZZ</name>
<proteinExistence type="predicted"/>
<evidence type="ECO:0000313" key="1">
    <source>
        <dbReference type="EMBL" id="GAF71698.1"/>
    </source>
</evidence>
<protein>
    <submittedName>
        <fullName evidence="1">Uncharacterized protein</fullName>
    </submittedName>
</protein>
<gene>
    <name evidence="1" type="ORF">S01H1_07824</name>
</gene>
<comment type="caution">
    <text evidence="1">The sequence shown here is derived from an EMBL/GenBank/DDBJ whole genome shotgun (WGS) entry which is preliminary data.</text>
</comment>
<feature type="non-terminal residue" evidence="1">
    <location>
        <position position="1"/>
    </location>
</feature>
<dbReference type="AlphaFoldDB" id="X0RSF6"/>
<reference evidence="1" key="1">
    <citation type="journal article" date="2014" name="Front. Microbiol.">
        <title>High frequency of phylogenetically diverse reductive dehalogenase-homologous genes in deep subseafloor sedimentary metagenomes.</title>
        <authorList>
            <person name="Kawai M."/>
            <person name="Futagami T."/>
            <person name="Toyoda A."/>
            <person name="Takaki Y."/>
            <person name="Nishi S."/>
            <person name="Hori S."/>
            <person name="Arai W."/>
            <person name="Tsubouchi T."/>
            <person name="Morono Y."/>
            <person name="Uchiyama I."/>
            <person name="Ito T."/>
            <person name="Fujiyama A."/>
            <person name="Inagaki F."/>
            <person name="Takami H."/>
        </authorList>
    </citation>
    <scope>NUCLEOTIDE SEQUENCE</scope>
    <source>
        <strain evidence="1">Expedition CK06-06</strain>
    </source>
</reference>
<dbReference type="EMBL" id="BARS01004013">
    <property type="protein sequence ID" value="GAF71698.1"/>
    <property type="molecule type" value="Genomic_DNA"/>
</dbReference>
<sequence length="39" mass="4077">DNMTISGDPDTATCTHGPKHHLELLLSPGPKGLLAQNPV</sequence>
<organism evidence="1">
    <name type="scientific">marine sediment metagenome</name>
    <dbReference type="NCBI Taxonomy" id="412755"/>
    <lineage>
        <taxon>unclassified sequences</taxon>
        <taxon>metagenomes</taxon>
        <taxon>ecological metagenomes</taxon>
    </lineage>
</organism>